<comment type="subcellular location">
    <subcellularLocation>
        <location evidence="1 14">Endoplasmic reticulum membrane</location>
        <topology evidence="1 14">Multi-pass membrane protein</topology>
    </subcellularLocation>
</comment>
<comment type="pathway">
    <text evidence="3">Lipid metabolism.</text>
</comment>
<evidence type="ECO:0000256" key="3">
    <source>
        <dbReference type="ARBA" id="ARBA00005189"/>
    </source>
</evidence>
<feature type="transmembrane region" description="Helical" evidence="14">
    <location>
        <begin position="38"/>
        <end position="60"/>
    </location>
</feature>
<accession>A0AAD7UG40</accession>
<dbReference type="EC" id="2.3.1.-" evidence="14"/>
<dbReference type="Pfam" id="PF03982">
    <property type="entry name" value="DAGAT"/>
    <property type="match status" value="1"/>
</dbReference>
<keyword evidence="11" id="KW-0443">Lipid metabolism</keyword>
<evidence type="ECO:0000313" key="16">
    <source>
        <dbReference type="EMBL" id="KAJ8605216.1"/>
    </source>
</evidence>
<dbReference type="AlphaFoldDB" id="A0AAD7UG40"/>
<keyword evidence="13" id="KW-0012">Acyltransferase</keyword>
<dbReference type="GO" id="GO:0019432">
    <property type="term" value="P:triglyceride biosynthetic process"/>
    <property type="evidence" value="ECO:0007669"/>
    <property type="project" value="TreeGrafter"/>
</dbReference>
<evidence type="ECO:0000256" key="2">
    <source>
        <dbReference type="ARBA" id="ARBA00004771"/>
    </source>
</evidence>
<comment type="caution">
    <text evidence="16">The sequence shown here is derived from an EMBL/GenBank/DDBJ whole genome shotgun (WGS) entry which is preliminary data.</text>
</comment>
<dbReference type="CDD" id="cd07987">
    <property type="entry name" value="LPLAT_MGAT-like"/>
    <property type="match status" value="1"/>
</dbReference>
<feature type="region of interest" description="Disordered" evidence="15">
    <location>
        <begin position="1"/>
        <end position="27"/>
    </location>
</feature>
<dbReference type="InterPro" id="IPR007130">
    <property type="entry name" value="DAGAT"/>
</dbReference>
<comment type="pathway">
    <text evidence="2">Glycerolipid metabolism; triacylglycerol biosynthesis.</text>
</comment>
<evidence type="ECO:0000256" key="6">
    <source>
        <dbReference type="ARBA" id="ARBA00022679"/>
    </source>
</evidence>
<comment type="similarity">
    <text evidence="4 14">Belongs to the diacylglycerol acyltransferase family.</text>
</comment>
<dbReference type="EMBL" id="JAQMWT010000317">
    <property type="protein sequence ID" value="KAJ8605216.1"/>
    <property type="molecule type" value="Genomic_DNA"/>
</dbReference>
<dbReference type="PANTHER" id="PTHR12317:SF0">
    <property type="entry name" value="ACYLTRANSFERASE"/>
    <property type="match status" value="1"/>
</dbReference>
<organism evidence="16 17">
    <name type="scientific">Chrysophaeum taylorii</name>
    <dbReference type="NCBI Taxonomy" id="2483200"/>
    <lineage>
        <taxon>Eukaryota</taxon>
        <taxon>Sar</taxon>
        <taxon>Stramenopiles</taxon>
        <taxon>Ochrophyta</taxon>
        <taxon>Pelagophyceae</taxon>
        <taxon>Pelagomonadales</taxon>
        <taxon>Pelagomonadaceae</taxon>
        <taxon>Chrysophaeum</taxon>
    </lineage>
</organism>
<dbReference type="GO" id="GO:0004144">
    <property type="term" value="F:diacylglycerol O-acyltransferase activity"/>
    <property type="evidence" value="ECO:0007669"/>
    <property type="project" value="TreeGrafter"/>
</dbReference>
<protein>
    <recommendedName>
        <fullName evidence="14">Acyltransferase</fullName>
        <ecNumber evidence="14">2.3.1.-</ecNumber>
    </recommendedName>
</protein>
<dbReference type="Proteomes" id="UP001230188">
    <property type="component" value="Unassembled WGS sequence"/>
</dbReference>
<keyword evidence="5" id="KW-0444">Lipid biosynthesis</keyword>
<evidence type="ECO:0000256" key="15">
    <source>
        <dbReference type="SAM" id="MobiDB-lite"/>
    </source>
</evidence>
<keyword evidence="12 14" id="KW-0472">Membrane</keyword>
<evidence type="ECO:0000256" key="8">
    <source>
        <dbReference type="ARBA" id="ARBA00022798"/>
    </source>
</evidence>
<gene>
    <name evidence="16" type="ORF">CTAYLR_000456</name>
</gene>
<keyword evidence="7 14" id="KW-0812">Transmembrane</keyword>
<evidence type="ECO:0000256" key="4">
    <source>
        <dbReference type="ARBA" id="ARBA00005420"/>
    </source>
</evidence>
<dbReference type="PANTHER" id="PTHR12317">
    <property type="entry name" value="DIACYLGLYCEROL O-ACYLTRANSFERASE"/>
    <property type="match status" value="1"/>
</dbReference>
<evidence type="ECO:0000256" key="14">
    <source>
        <dbReference type="RuleBase" id="RU367023"/>
    </source>
</evidence>
<reference evidence="16" key="1">
    <citation type="submission" date="2023-01" db="EMBL/GenBank/DDBJ databases">
        <title>Metagenome sequencing of chrysophaentin producing Chrysophaeum taylorii.</title>
        <authorList>
            <person name="Davison J."/>
            <person name="Bewley C."/>
        </authorList>
    </citation>
    <scope>NUCLEOTIDE SEQUENCE</scope>
    <source>
        <strain evidence="16">NIES-1699</strain>
    </source>
</reference>
<proteinExistence type="inferred from homology"/>
<dbReference type="GO" id="GO:0006071">
    <property type="term" value="P:glycerol metabolic process"/>
    <property type="evidence" value="ECO:0007669"/>
    <property type="project" value="UniProtKB-KW"/>
</dbReference>
<comment type="caution">
    <text evidence="14">Lacks conserved residue(s) required for the propagation of feature annotation.</text>
</comment>
<sequence>MCRAAPQVIPSETAGSSSSLKASNLGRTGGPVSGRDAVLGHGILLGAWIFATSSLTLAIIVALWRGAYVTLSILILAATCHLVSPSKPWPAFVRVIQSLNLRAYYGRAGLYLPKTLPRKRTMFCYAPHGVVSLGYNVNGVWARELEPYDVTWFVSTTFFVLPVISHIVGWRGSMSSASGQNLEKRMRTGRNLAIIPGGFEEATICARGQERVFLKRRKGFVKYALRHGYSLCPVYTFGESEAYWTFPYLIKPRLWLNRFKIPGVAFFGHPVAPLLPRRGGELITVVGDPIVLPTIPNPTSADVDKWHATYVDALRKLFEANKSRAGYADRELVVF</sequence>
<evidence type="ECO:0000256" key="13">
    <source>
        <dbReference type="ARBA" id="ARBA00023315"/>
    </source>
</evidence>
<evidence type="ECO:0000313" key="17">
    <source>
        <dbReference type="Proteomes" id="UP001230188"/>
    </source>
</evidence>
<evidence type="ECO:0000256" key="1">
    <source>
        <dbReference type="ARBA" id="ARBA00004477"/>
    </source>
</evidence>
<evidence type="ECO:0000256" key="12">
    <source>
        <dbReference type="ARBA" id="ARBA00023136"/>
    </source>
</evidence>
<name>A0AAD7UG40_9STRA</name>
<keyword evidence="17" id="KW-1185">Reference proteome</keyword>
<keyword evidence="10 14" id="KW-1133">Transmembrane helix</keyword>
<evidence type="ECO:0000256" key="11">
    <source>
        <dbReference type="ARBA" id="ARBA00023098"/>
    </source>
</evidence>
<dbReference type="GO" id="GO:0005789">
    <property type="term" value="C:endoplasmic reticulum membrane"/>
    <property type="evidence" value="ECO:0007669"/>
    <property type="project" value="UniProtKB-SubCell"/>
</dbReference>
<evidence type="ECO:0000256" key="5">
    <source>
        <dbReference type="ARBA" id="ARBA00022516"/>
    </source>
</evidence>
<feature type="compositionally biased region" description="Polar residues" evidence="15">
    <location>
        <begin position="13"/>
        <end position="26"/>
    </location>
</feature>
<keyword evidence="9 14" id="KW-0256">Endoplasmic reticulum</keyword>
<evidence type="ECO:0000256" key="9">
    <source>
        <dbReference type="ARBA" id="ARBA00022824"/>
    </source>
</evidence>
<keyword evidence="8" id="KW-0319">Glycerol metabolism</keyword>
<evidence type="ECO:0000256" key="7">
    <source>
        <dbReference type="ARBA" id="ARBA00022692"/>
    </source>
</evidence>
<evidence type="ECO:0000256" key="10">
    <source>
        <dbReference type="ARBA" id="ARBA00022989"/>
    </source>
</evidence>
<keyword evidence="6 14" id="KW-0808">Transferase</keyword>